<dbReference type="HOGENOM" id="CLU_055968_0_0_0"/>
<dbReference type="InterPro" id="IPR003099">
    <property type="entry name" value="Prephen_DH"/>
</dbReference>
<sequence>MKVHIIGAGSIGGSIALRLSKRGHRVSIFDQNVVTTEMLRKKDPSIEVSSDAFTPGDLTVIALPMNSEEELLLSADFTGPAFDVASVMQPFQEIARLRKIRLISGHPMAGNVHKGPAGWDESMFDGRVFLFSPGEFATGEDLGLVLMVVSELGSSPEYLPPERHDYIVGRISQTAYFLSRTLLRLGGDFEKYSGPGYASTSRLGRQNMDMVLDMARFNGRNIASSLEEAESYLHDIRTAIEEGDLSKLEELISGY</sequence>
<dbReference type="Pfam" id="PF02153">
    <property type="entry name" value="PDH_N"/>
    <property type="match status" value="1"/>
</dbReference>
<dbReference type="STRING" id="660470.Theba_1832"/>
<organism evidence="3 4">
    <name type="scientific">Mesotoga prima MesG1.Ag.4.2</name>
    <dbReference type="NCBI Taxonomy" id="660470"/>
    <lineage>
        <taxon>Bacteria</taxon>
        <taxon>Thermotogati</taxon>
        <taxon>Thermotogota</taxon>
        <taxon>Thermotogae</taxon>
        <taxon>Kosmotogales</taxon>
        <taxon>Kosmotogaceae</taxon>
        <taxon>Mesotoga</taxon>
    </lineage>
</organism>
<accession>I2F6D0</accession>
<dbReference type="GO" id="GO:0070403">
    <property type="term" value="F:NAD+ binding"/>
    <property type="evidence" value="ECO:0007669"/>
    <property type="project" value="InterPro"/>
</dbReference>
<reference evidence="3 4" key="1">
    <citation type="journal article" date="2012" name="Genome Biol. Evol.">
        <title>Genome Sequence of the Mesophilic Thermotogales Bacterium Mesotoga prima MesG1.Ag.4.2 Reveals the Largest Thermotogales Genome To Date.</title>
        <authorList>
            <person name="Zhaxybayeva O."/>
            <person name="Swithers K.S."/>
            <person name="Foght J."/>
            <person name="Green A.G."/>
            <person name="Bruce D."/>
            <person name="Detter C."/>
            <person name="Han S."/>
            <person name="Teshima H."/>
            <person name="Han J."/>
            <person name="Woyke T."/>
            <person name="Pitluck S."/>
            <person name="Nolan M."/>
            <person name="Ivanova N."/>
            <person name="Pati A."/>
            <person name="Land M.L."/>
            <person name="Dlutek M."/>
            <person name="Doolittle W.F."/>
            <person name="Noll K.M."/>
            <person name="Nesbo C.L."/>
        </authorList>
    </citation>
    <scope>NUCLEOTIDE SEQUENCE [LARGE SCALE GENOMIC DNA]</scope>
    <source>
        <strain evidence="4">mesG1.Ag.4.2</strain>
    </source>
</reference>
<dbReference type="Proteomes" id="UP000002881">
    <property type="component" value="Chromosome"/>
</dbReference>
<keyword evidence="4" id="KW-1185">Reference proteome</keyword>
<dbReference type="AlphaFoldDB" id="I2F6D0"/>
<evidence type="ECO:0000259" key="2">
    <source>
        <dbReference type="PROSITE" id="PS51176"/>
    </source>
</evidence>
<evidence type="ECO:0000313" key="3">
    <source>
        <dbReference type="EMBL" id="AFK07483.1"/>
    </source>
</evidence>
<feature type="domain" description="Prephenate/arogenate dehydrogenase" evidence="2">
    <location>
        <begin position="1"/>
        <end position="255"/>
    </location>
</feature>
<dbReference type="InterPro" id="IPR046826">
    <property type="entry name" value="PDH_N"/>
</dbReference>
<dbReference type="Gene3D" id="3.40.50.720">
    <property type="entry name" value="NAD(P)-binding Rossmann-like Domain"/>
    <property type="match status" value="1"/>
</dbReference>
<dbReference type="InterPro" id="IPR036291">
    <property type="entry name" value="NAD(P)-bd_dom_sf"/>
</dbReference>
<dbReference type="InterPro" id="IPR050812">
    <property type="entry name" value="Preph/Arog_dehydrog"/>
</dbReference>
<dbReference type="SUPFAM" id="SSF48179">
    <property type="entry name" value="6-phosphogluconate dehydrogenase C-terminal domain-like"/>
    <property type="match status" value="1"/>
</dbReference>
<dbReference type="RefSeq" id="WP_014731305.1">
    <property type="nucleotide sequence ID" value="NC_017934.1"/>
</dbReference>
<dbReference type="Pfam" id="PF20463">
    <property type="entry name" value="PDH_C"/>
    <property type="match status" value="1"/>
</dbReference>
<dbReference type="InterPro" id="IPR046825">
    <property type="entry name" value="PDH_C"/>
</dbReference>
<dbReference type="Gene3D" id="1.10.3660.10">
    <property type="entry name" value="6-phosphogluconate dehydrogenase C-terminal like domain"/>
    <property type="match status" value="1"/>
</dbReference>
<dbReference type="PROSITE" id="PS51176">
    <property type="entry name" value="PDH_ADH"/>
    <property type="match status" value="1"/>
</dbReference>
<gene>
    <name evidence="3" type="ORF">Theba_1832</name>
</gene>
<evidence type="ECO:0000256" key="1">
    <source>
        <dbReference type="ARBA" id="ARBA00023002"/>
    </source>
</evidence>
<dbReference type="GeneID" id="87107597"/>
<protein>
    <submittedName>
        <fullName evidence="3">Prephenate dehydrogenase</fullName>
    </submittedName>
</protein>
<dbReference type="EMBL" id="CP003532">
    <property type="protein sequence ID" value="AFK07483.1"/>
    <property type="molecule type" value="Genomic_DNA"/>
</dbReference>
<dbReference type="PANTHER" id="PTHR21363">
    <property type="entry name" value="PREPHENATE DEHYDROGENASE"/>
    <property type="match status" value="1"/>
</dbReference>
<keyword evidence="1" id="KW-0560">Oxidoreductase</keyword>
<proteinExistence type="predicted"/>
<dbReference type="GO" id="GO:0006571">
    <property type="term" value="P:tyrosine biosynthetic process"/>
    <property type="evidence" value="ECO:0007669"/>
    <property type="project" value="InterPro"/>
</dbReference>
<dbReference type="PANTHER" id="PTHR21363:SF0">
    <property type="entry name" value="PREPHENATE DEHYDROGENASE [NADP(+)]"/>
    <property type="match status" value="1"/>
</dbReference>
<evidence type="ECO:0000313" key="4">
    <source>
        <dbReference type="Proteomes" id="UP000002881"/>
    </source>
</evidence>
<dbReference type="eggNOG" id="COG0287">
    <property type="taxonomic scope" value="Bacteria"/>
</dbReference>
<name>I2F6D0_9BACT</name>
<dbReference type="InterPro" id="IPR008927">
    <property type="entry name" value="6-PGluconate_DH-like_C_sf"/>
</dbReference>
<dbReference type="GO" id="GO:0004665">
    <property type="term" value="F:prephenate dehydrogenase (NADP+) activity"/>
    <property type="evidence" value="ECO:0007669"/>
    <property type="project" value="InterPro"/>
</dbReference>
<dbReference type="SUPFAM" id="SSF51735">
    <property type="entry name" value="NAD(P)-binding Rossmann-fold domains"/>
    <property type="match status" value="1"/>
</dbReference>
<dbReference type="KEGG" id="mpg:Theba_1832"/>
<dbReference type="GO" id="GO:0008977">
    <property type="term" value="F:prephenate dehydrogenase (NAD+) activity"/>
    <property type="evidence" value="ECO:0007669"/>
    <property type="project" value="InterPro"/>
</dbReference>